<evidence type="ECO:0000313" key="1">
    <source>
        <dbReference type="EMBL" id="KAJ8615403.1"/>
    </source>
</evidence>
<dbReference type="Proteomes" id="UP001234297">
    <property type="component" value="Chromosome 12"/>
</dbReference>
<proteinExistence type="predicted"/>
<organism evidence="1 2">
    <name type="scientific">Persea americana</name>
    <name type="common">Avocado</name>
    <dbReference type="NCBI Taxonomy" id="3435"/>
    <lineage>
        <taxon>Eukaryota</taxon>
        <taxon>Viridiplantae</taxon>
        <taxon>Streptophyta</taxon>
        <taxon>Embryophyta</taxon>
        <taxon>Tracheophyta</taxon>
        <taxon>Spermatophyta</taxon>
        <taxon>Magnoliopsida</taxon>
        <taxon>Magnoliidae</taxon>
        <taxon>Laurales</taxon>
        <taxon>Lauraceae</taxon>
        <taxon>Persea</taxon>
    </lineage>
</organism>
<sequence>MNPLKCFFGVSSSKFLGFIGRKAGIELDPIKVKAILGMSSPRALREIKGLQGRLAYIRRFISNLSGKCRPFSRLMKKCVDFVWDAECEAAFQDIKSYLTKPPVLAVPTTGKPFILYTRALDYSLGALLAQENDGGKEAALYYLSRMLVGAEHRYSPVEKECLAVMFPIQKPRHYLLSNTIHLISRINLLKVVVTKAGSLNARLAKWSILLSQFDIRYVPQKAIKGQALAHFLAEHPLPKDSLLRDDLPDEPVYNVETSSPNASWNMYFDGATRTNEKGKPISGINILFVSPDKYMIPHAFSLLEPCSNNAAEYQALIIGLELALESGITMLEAFGDSQLIVNQTNQEYEIRKPDLLPYYNKVQSLRQNFDICHITHIRRGENNRADALAGLAASMATQEGKNMKITVCQRRILPPLNTHQAVAECHRVVGGRISILKPPIGDWRDPFIDYIMFGILPEDPKEWAGPKLYDQIKRLGYYWPTMVADAMQFAKRCQQCQVHGDYVHMPPEWLHPTAISWPFEAWGMDIIRPISPLLSKGHRFIFAATDYFSKWSKAFAFNEMKTSSVLQFLRTNIICRFGIPKRFVHDNGPEFRDHRFYRFCDKYKIQSCPSTPYNPAANGLAEAFNKTLCKILKKMVSTHKRDWSDKLPEALWAYRTTVRGPTHSTPFSLVFGCEAVVPLEVQIPSLRVSLQNEMTQESNVKLRLQELDNLDERRLEALQSVELYQARMAGSFDKRVRQRAHKKGDLVLAVKRPMVFTHKSKGKFEPKWEGPFVIDKVFSNGAYALLNMEGDRCMLPINGKFLKRYYP</sequence>
<gene>
    <name evidence="1" type="ORF">MRB53_034775</name>
</gene>
<accession>A0ACC2K396</accession>
<comment type="caution">
    <text evidence="1">The sequence shown here is derived from an EMBL/GenBank/DDBJ whole genome shotgun (WGS) entry which is preliminary data.</text>
</comment>
<protein>
    <submittedName>
        <fullName evidence="1">Uncharacterized protein</fullName>
    </submittedName>
</protein>
<reference evidence="1 2" key="1">
    <citation type="journal article" date="2022" name="Hortic Res">
        <title>A haplotype resolved chromosomal level avocado genome allows analysis of novel avocado genes.</title>
        <authorList>
            <person name="Nath O."/>
            <person name="Fletcher S.J."/>
            <person name="Hayward A."/>
            <person name="Shaw L.M."/>
            <person name="Masouleh A.K."/>
            <person name="Furtado A."/>
            <person name="Henry R.J."/>
            <person name="Mitter N."/>
        </authorList>
    </citation>
    <scope>NUCLEOTIDE SEQUENCE [LARGE SCALE GENOMIC DNA]</scope>
    <source>
        <strain evidence="2">cv. Hass</strain>
    </source>
</reference>
<keyword evidence="2" id="KW-1185">Reference proteome</keyword>
<dbReference type="EMBL" id="CM056820">
    <property type="protein sequence ID" value="KAJ8615403.1"/>
    <property type="molecule type" value="Genomic_DNA"/>
</dbReference>
<evidence type="ECO:0000313" key="2">
    <source>
        <dbReference type="Proteomes" id="UP001234297"/>
    </source>
</evidence>
<name>A0ACC2K396_PERAE</name>